<dbReference type="OrthoDB" id="5771705at2759"/>
<evidence type="ECO:0000313" key="2">
    <source>
        <dbReference type="EMBL" id="KHN87577.1"/>
    </source>
</evidence>
<proteinExistence type="predicted"/>
<evidence type="ECO:0000313" key="3">
    <source>
        <dbReference type="Proteomes" id="UP000031036"/>
    </source>
</evidence>
<gene>
    <name evidence="2" type="ORF">Tcan_17801</name>
</gene>
<organism evidence="2 3">
    <name type="scientific">Toxocara canis</name>
    <name type="common">Canine roundworm</name>
    <dbReference type="NCBI Taxonomy" id="6265"/>
    <lineage>
        <taxon>Eukaryota</taxon>
        <taxon>Metazoa</taxon>
        <taxon>Ecdysozoa</taxon>
        <taxon>Nematoda</taxon>
        <taxon>Chromadorea</taxon>
        <taxon>Rhabditida</taxon>
        <taxon>Spirurina</taxon>
        <taxon>Ascaridomorpha</taxon>
        <taxon>Ascaridoidea</taxon>
        <taxon>Toxocaridae</taxon>
        <taxon>Toxocara</taxon>
    </lineage>
</organism>
<accession>A0A0B2W1T2</accession>
<dbReference type="EMBL" id="JPKZ01000402">
    <property type="protein sequence ID" value="KHN87577.1"/>
    <property type="molecule type" value="Genomic_DNA"/>
</dbReference>
<dbReference type="Proteomes" id="UP000031036">
    <property type="component" value="Unassembled WGS sequence"/>
</dbReference>
<feature type="non-terminal residue" evidence="2">
    <location>
        <position position="1"/>
    </location>
</feature>
<keyword evidence="1" id="KW-1133">Transmembrane helix</keyword>
<comment type="caution">
    <text evidence="2">The sequence shown here is derived from an EMBL/GenBank/DDBJ whole genome shotgun (WGS) entry which is preliminary data.</text>
</comment>
<evidence type="ECO:0000256" key="1">
    <source>
        <dbReference type="SAM" id="Phobius"/>
    </source>
</evidence>
<keyword evidence="3" id="KW-1185">Reference proteome</keyword>
<sequence>LQPNIYLCSTGYSCCTVYGYHSCCASDISLEADANNIVLYTVIAISALFVALAVQCYFEDFDPSDSDIADNTGDLDNANNIVLYTVIAISALFVALAVQCYFEDFDPSDSDIADNTGDLDKIYDEKETSKLVEDPIFGIVPYETPPPYAFLIFY</sequence>
<protein>
    <submittedName>
        <fullName evidence="2">Uncharacterized protein</fullName>
    </submittedName>
</protein>
<name>A0A0B2W1T2_TOXCA</name>
<feature type="transmembrane region" description="Helical" evidence="1">
    <location>
        <begin position="81"/>
        <end position="102"/>
    </location>
</feature>
<feature type="transmembrane region" description="Helical" evidence="1">
    <location>
        <begin position="37"/>
        <end position="58"/>
    </location>
</feature>
<keyword evidence="1" id="KW-0812">Transmembrane</keyword>
<reference evidence="2 3" key="1">
    <citation type="submission" date="2014-11" db="EMBL/GenBank/DDBJ databases">
        <title>Genetic blueprint of the zoonotic pathogen Toxocara canis.</title>
        <authorList>
            <person name="Zhu X.-Q."/>
            <person name="Korhonen P.K."/>
            <person name="Cai H."/>
            <person name="Young N.D."/>
            <person name="Nejsum P."/>
            <person name="von Samson-Himmelstjerna G."/>
            <person name="Boag P.R."/>
            <person name="Tan P."/>
            <person name="Li Q."/>
            <person name="Min J."/>
            <person name="Yang Y."/>
            <person name="Wang X."/>
            <person name="Fang X."/>
            <person name="Hall R.S."/>
            <person name="Hofmann A."/>
            <person name="Sternberg P.W."/>
            <person name="Jex A.R."/>
            <person name="Gasser R.B."/>
        </authorList>
    </citation>
    <scope>NUCLEOTIDE SEQUENCE [LARGE SCALE GENOMIC DNA]</scope>
    <source>
        <strain evidence="2">PN_DK_2014</strain>
    </source>
</reference>
<keyword evidence="1" id="KW-0472">Membrane</keyword>
<dbReference type="AlphaFoldDB" id="A0A0B2W1T2"/>